<dbReference type="Pfam" id="PF10604">
    <property type="entry name" value="Polyketide_cyc2"/>
    <property type="match status" value="1"/>
</dbReference>
<dbReference type="OrthoDB" id="4618973at2"/>
<dbReference type="Gene3D" id="3.30.530.20">
    <property type="match status" value="1"/>
</dbReference>
<name>A0A1J0VTY7_9NOCA</name>
<dbReference type="SUPFAM" id="SSF55961">
    <property type="entry name" value="Bet v1-like"/>
    <property type="match status" value="1"/>
</dbReference>
<dbReference type="EMBL" id="CP018082">
    <property type="protein sequence ID" value="APE35399.1"/>
    <property type="molecule type" value="Genomic_DNA"/>
</dbReference>
<dbReference type="KEGG" id="nsl:BOX37_17220"/>
<dbReference type="CDD" id="cd07812">
    <property type="entry name" value="SRPBCC"/>
    <property type="match status" value="1"/>
</dbReference>
<accession>A0A1J0VTY7</accession>
<sequence length="167" mass="18898">MSRTMTVTDSIVVAADPLSVYQQVSDPTLMGRWSPENRGAEVARPRESTYVGMEFDGFNKRGAARWVTRCVVIAADPGQRFAFRVEAIGVRRPWLRGGIATWEYRFEPVDGGTRVTETWHDDRARWPNAAVQVFDRIATGGDTFVEFQRKNIHRTLRNLAQELGPAD</sequence>
<dbReference type="InterPro" id="IPR023393">
    <property type="entry name" value="START-like_dom_sf"/>
</dbReference>
<dbReference type="AlphaFoldDB" id="A0A1J0VTY7"/>
<dbReference type="Proteomes" id="UP000183810">
    <property type="component" value="Chromosome"/>
</dbReference>
<reference evidence="1" key="1">
    <citation type="submission" date="2016-11" db="EMBL/GenBank/DDBJ databases">
        <authorList>
            <person name="Jaros S."/>
            <person name="Januszkiewicz K."/>
            <person name="Wedrychowicz H."/>
        </authorList>
    </citation>
    <scope>NUCLEOTIDE SEQUENCE [LARGE SCALE GENOMIC DNA]</scope>
    <source>
        <strain evidence="1">Y48</strain>
    </source>
</reference>
<dbReference type="InterPro" id="IPR019587">
    <property type="entry name" value="Polyketide_cyclase/dehydratase"/>
</dbReference>
<organism evidence="1 2">
    <name type="scientific">Nocardia mangyaensis</name>
    <dbReference type="NCBI Taxonomy" id="2213200"/>
    <lineage>
        <taxon>Bacteria</taxon>
        <taxon>Bacillati</taxon>
        <taxon>Actinomycetota</taxon>
        <taxon>Actinomycetes</taxon>
        <taxon>Mycobacteriales</taxon>
        <taxon>Nocardiaceae</taxon>
        <taxon>Nocardia</taxon>
    </lineage>
</organism>
<evidence type="ECO:0000313" key="1">
    <source>
        <dbReference type="EMBL" id="APE35399.1"/>
    </source>
</evidence>
<evidence type="ECO:0000313" key="2">
    <source>
        <dbReference type="Proteomes" id="UP000183810"/>
    </source>
</evidence>
<protein>
    <submittedName>
        <fullName evidence="1">Polyketide cyclase</fullName>
    </submittedName>
</protein>
<gene>
    <name evidence="1" type="ORF">BOX37_17220</name>
</gene>
<keyword evidence="2" id="KW-1185">Reference proteome</keyword>
<proteinExistence type="predicted"/>